<evidence type="ECO:0000256" key="5">
    <source>
        <dbReference type="ARBA" id="ARBA00022989"/>
    </source>
</evidence>
<reference evidence="8 9" key="1">
    <citation type="journal article" date="2018" name="Mar. Genomics">
        <title>Complete genome sequence of Marinifilaceae bacterium strain SPP2, isolated from the Antarctic marine sediment.</title>
        <authorList>
            <person name="Watanabe M."/>
            <person name="Kojima H."/>
            <person name="Fukui M."/>
        </authorList>
    </citation>
    <scope>NUCLEOTIDE SEQUENCE [LARGE SCALE GENOMIC DNA]</scope>
    <source>
        <strain evidence="8 9">SPP2</strain>
    </source>
</reference>
<dbReference type="AlphaFoldDB" id="A0A1Y1CQK1"/>
<dbReference type="PANTHER" id="PTHR34856">
    <property type="entry name" value="PROTEIN NRFD"/>
    <property type="match status" value="1"/>
</dbReference>
<dbReference type="PANTHER" id="PTHR34856:SF2">
    <property type="entry name" value="PROTEIN NRFD"/>
    <property type="match status" value="1"/>
</dbReference>
<feature type="transmembrane region" description="Helical" evidence="7">
    <location>
        <begin position="215"/>
        <end position="235"/>
    </location>
</feature>
<feature type="transmembrane region" description="Helical" evidence="7">
    <location>
        <begin position="29"/>
        <end position="49"/>
    </location>
</feature>
<sequence length="313" mass="35500">MREEIIVSGRNNPLIDPQLHVWHWEIPTYLFLGGLAAGLMFFAALYYLRGKENDYRTAVKLAPMIAPIALALGLVALFLDLHHKLYFWRLYTTIRLESPMSWGAWTLMVVTPVSIIWSALHIKELFPNWDWKFDFAKELIDFFQKKKKVLAWIMLISSAILGIYTGILFSAFNARPLWNTSIMGPLFLASGLSAGAAVVIWMSKDHAERKRFAQLDLMIIGIELFLIIHMFMGFLASTQVQIDAVNLFLGGPYTAQFWGFVVILGMIVPAILEGLELKGYKIPVAIPVVLVLFGSIMLRFIISNAGQASRWLY</sequence>
<keyword evidence="6 7" id="KW-0472">Membrane</keyword>
<evidence type="ECO:0000256" key="1">
    <source>
        <dbReference type="ARBA" id="ARBA00004651"/>
    </source>
</evidence>
<evidence type="ECO:0000256" key="2">
    <source>
        <dbReference type="ARBA" id="ARBA00008929"/>
    </source>
</evidence>
<evidence type="ECO:0000256" key="6">
    <source>
        <dbReference type="ARBA" id="ARBA00023136"/>
    </source>
</evidence>
<dbReference type="InterPro" id="IPR005614">
    <property type="entry name" value="NrfD-like"/>
</dbReference>
<keyword evidence="5 7" id="KW-1133">Transmembrane helix</keyword>
<dbReference type="Gene3D" id="1.20.1630.10">
    <property type="entry name" value="Formate dehydrogenase/DMSO reductase domain"/>
    <property type="match status" value="1"/>
</dbReference>
<feature type="transmembrane region" description="Helical" evidence="7">
    <location>
        <begin position="149"/>
        <end position="170"/>
    </location>
</feature>
<feature type="transmembrane region" description="Helical" evidence="7">
    <location>
        <begin position="182"/>
        <end position="203"/>
    </location>
</feature>
<dbReference type="Proteomes" id="UP000218267">
    <property type="component" value="Chromosome"/>
</dbReference>
<dbReference type="RefSeq" id="WP_096431009.1">
    <property type="nucleotide sequence ID" value="NZ_AP018042.1"/>
</dbReference>
<feature type="transmembrane region" description="Helical" evidence="7">
    <location>
        <begin position="284"/>
        <end position="302"/>
    </location>
</feature>
<dbReference type="EMBL" id="AP018042">
    <property type="protein sequence ID" value="BAX81521.1"/>
    <property type="molecule type" value="Genomic_DNA"/>
</dbReference>
<evidence type="ECO:0000313" key="8">
    <source>
        <dbReference type="EMBL" id="BAX81521.1"/>
    </source>
</evidence>
<organism evidence="8 9">
    <name type="scientific">Labilibaculum antarcticum</name>
    <dbReference type="NCBI Taxonomy" id="1717717"/>
    <lineage>
        <taxon>Bacteria</taxon>
        <taxon>Pseudomonadati</taxon>
        <taxon>Bacteroidota</taxon>
        <taxon>Bacteroidia</taxon>
        <taxon>Marinilabiliales</taxon>
        <taxon>Marinifilaceae</taxon>
        <taxon>Labilibaculum</taxon>
    </lineage>
</organism>
<dbReference type="Pfam" id="PF03916">
    <property type="entry name" value="NrfD"/>
    <property type="match status" value="1"/>
</dbReference>
<keyword evidence="9" id="KW-1185">Reference proteome</keyword>
<dbReference type="KEGG" id="mbas:ALGA_3221"/>
<dbReference type="InterPro" id="IPR052049">
    <property type="entry name" value="Electron_transfer_protein"/>
</dbReference>
<proteinExistence type="inferred from homology"/>
<feature type="transmembrane region" description="Helical" evidence="7">
    <location>
        <begin position="102"/>
        <end position="122"/>
    </location>
</feature>
<protein>
    <submittedName>
        <fullName evidence="8">Nitrite reductase</fullName>
    </submittedName>
</protein>
<accession>A0A1Y1CQK1</accession>
<evidence type="ECO:0000256" key="4">
    <source>
        <dbReference type="ARBA" id="ARBA00022692"/>
    </source>
</evidence>
<gene>
    <name evidence="8" type="ORF">ALGA_3221</name>
</gene>
<name>A0A1Y1CQK1_9BACT</name>
<evidence type="ECO:0000256" key="7">
    <source>
        <dbReference type="SAM" id="Phobius"/>
    </source>
</evidence>
<dbReference type="OrthoDB" id="9768846at2"/>
<keyword evidence="3" id="KW-1003">Cell membrane</keyword>
<evidence type="ECO:0000313" key="9">
    <source>
        <dbReference type="Proteomes" id="UP000218267"/>
    </source>
</evidence>
<comment type="subcellular location">
    <subcellularLocation>
        <location evidence="1">Cell membrane</location>
        <topology evidence="1">Multi-pass membrane protein</topology>
    </subcellularLocation>
</comment>
<evidence type="ECO:0000256" key="3">
    <source>
        <dbReference type="ARBA" id="ARBA00022475"/>
    </source>
</evidence>
<feature type="transmembrane region" description="Helical" evidence="7">
    <location>
        <begin position="61"/>
        <end position="82"/>
    </location>
</feature>
<keyword evidence="4 7" id="KW-0812">Transmembrane</keyword>
<reference evidence="9" key="2">
    <citation type="journal article" date="2020" name="Antonie Van Leeuwenhoek">
        <title>Labilibaculum antarcticum sp. nov., a novel facultative anaerobic, psychrotorelant bacterium isolated from marine sediment of Antarctica.</title>
        <authorList>
            <person name="Watanabe M."/>
            <person name="Kojima H."/>
            <person name="Fukui M."/>
        </authorList>
    </citation>
    <scope>NUCLEOTIDE SEQUENCE [LARGE SCALE GENOMIC DNA]</scope>
    <source>
        <strain evidence="9">SPP2</strain>
    </source>
</reference>
<feature type="transmembrane region" description="Helical" evidence="7">
    <location>
        <begin position="255"/>
        <end position="272"/>
    </location>
</feature>
<dbReference type="GO" id="GO:0005886">
    <property type="term" value="C:plasma membrane"/>
    <property type="evidence" value="ECO:0007669"/>
    <property type="project" value="UniProtKB-SubCell"/>
</dbReference>
<comment type="similarity">
    <text evidence="2">Belongs to the NrfD family.</text>
</comment>